<keyword evidence="3 6" id="KW-0732">Signal</keyword>
<gene>
    <name evidence="9" type="ORF">ACFS6H_09330</name>
</gene>
<dbReference type="Proteomes" id="UP001597511">
    <property type="component" value="Unassembled WGS sequence"/>
</dbReference>
<organism evidence="9 10">
    <name type="scientific">Terrimonas rubra</name>
    <dbReference type="NCBI Taxonomy" id="1035890"/>
    <lineage>
        <taxon>Bacteria</taxon>
        <taxon>Pseudomonadati</taxon>
        <taxon>Bacteroidota</taxon>
        <taxon>Chitinophagia</taxon>
        <taxon>Chitinophagales</taxon>
        <taxon>Chitinophagaceae</taxon>
        <taxon>Terrimonas</taxon>
    </lineage>
</organism>
<feature type="signal peptide" evidence="6">
    <location>
        <begin position="1"/>
        <end position="18"/>
    </location>
</feature>
<comment type="similarity">
    <text evidence="2">Belongs to the SusD family.</text>
</comment>
<evidence type="ECO:0000259" key="7">
    <source>
        <dbReference type="Pfam" id="PF07980"/>
    </source>
</evidence>
<dbReference type="SUPFAM" id="SSF48452">
    <property type="entry name" value="TPR-like"/>
    <property type="match status" value="1"/>
</dbReference>
<accession>A0ABW6A6Z3</accession>
<evidence type="ECO:0000256" key="6">
    <source>
        <dbReference type="SAM" id="SignalP"/>
    </source>
</evidence>
<proteinExistence type="inferred from homology"/>
<dbReference type="InterPro" id="IPR011990">
    <property type="entry name" value="TPR-like_helical_dom_sf"/>
</dbReference>
<dbReference type="InterPro" id="IPR012944">
    <property type="entry name" value="SusD_RagB_dom"/>
</dbReference>
<comment type="caution">
    <text evidence="9">The sequence shown here is derived from an EMBL/GenBank/DDBJ whole genome shotgun (WGS) entry which is preliminary data.</text>
</comment>
<evidence type="ECO:0000256" key="1">
    <source>
        <dbReference type="ARBA" id="ARBA00004442"/>
    </source>
</evidence>
<dbReference type="InterPro" id="IPR033985">
    <property type="entry name" value="SusD-like_N"/>
</dbReference>
<feature type="domain" description="RagB/SusD" evidence="7">
    <location>
        <begin position="324"/>
        <end position="464"/>
    </location>
</feature>
<dbReference type="Pfam" id="PF07980">
    <property type="entry name" value="SusD_RagB"/>
    <property type="match status" value="1"/>
</dbReference>
<feature type="domain" description="SusD-like N-terminal" evidence="8">
    <location>
        <begin position="23"/>
        <end position="223"/>
    </location>
</feature>
<sequence length="465" mass="51875">MSLRKYIFLFLFTPVLFACKKQLDLVPPDQVPESAVFKSVPDVEKALIGVYAQLNGAFDNEIYASVLYSDEANLHIENNTGRGVNTYRWQVDATSGDVTAAWAAYYFTIDRANRVIAGAEKLTGINPVQEALRKQLIGEATAIRAYCHLQLLINFAENFDPGSLAVPYMKTAVISKPARETVQNVFANIRTDLTNAEALIPASFTNNNRVTLSAVYAIRARTALYAKDWDGAISAATAAINAVPLATRTAYPLIWTDASESEVIFKTKRVTGQTRFGDNFYDRSQAKIMYAVAYEMLALFDATNDIRYASTVLVRSGANRFSIGKYVGGDAAEPNRADIKNFRTAEMYLIRAEAYAEKTGQLNLGTADLNFLRRARINGYVDATFTTKETLIDAILLERYKELSFEGQRIHDLHRHKLPVTRIPQDAENALGAVTLLPTAKEYYFPIPNSEMQANENMIQNPTYR</sequence>
<feature type="chain" id="PRO_5045891107" evidence="6">
    <location>
        <begin position="19"/>
        <end position="465"/>
    </location>
</feature>
<comment type="subcellular location">
    <subcellularLocation>
        <location evidence="1">Cell outer membrane</location>
    </subcellularLocation>
</comment>
<keyword evidence="10" id="KW-1185">Reference proteome</keyword>
<dbReference type="EMBL" id="JBHUOZ010000002">
    <property type="protein sequence ID" value="MFD2919907.1"/>
    <property type="molecule type" value="Genomic_DNA"/>
</dbReference>
<evidence type="ECO:0000313" key="10">
    <source>
        <dbReference type="Proteomes" id="UP001597511"/>
    </source>
</evidence>
<evidence type="ECO:0000256" key="4">
    <source>
        <dbReference type="ARBA" id="ARBA00023136"/>
    </source>
</evidence>
<evidence type="ECO:0000313" key="9">
    <source>
        <dbReference type="EMBL" id="MFD2919907.1"/>
    </source>
</evidence>
<evidence type="ECO:0000256" key="2">
    <source>
        <dbReference type="ARBA" id="ARBA00006275"/>
    </source>
</evidence>
<dbReference type="Pfam" id="PF14322">
    <property type="entry name" value="SusD-like_3"/>
    <property type="match status" value="1"/>
</dbReference>
<evidence type="ECO:0000256" key="3">
    <source>
        <dbReference type="ARBA" id="ARBA00022729"/>
    </source>
</evidence>
<dbReference type="RefSeq" id="WP_386097598.1">
    <property type="nucleotide sequence ID" value="NZ_JBHUOZ010000002.1"/>
</dbReference>
<evidence type="ECO:0000259" key="8">
    <source>
        <dbReference type="Pfam" id="PF14322"/>
    </source>
</evidence>
<keyword evidence="5" id="KW-0998">Cell outer membrane</keyword>
<dbReference type="Gene3D" id="1.25.40.390">
    <property type="match status" value="1"/>
</dbReference>
<reference evidence="10" key="1">
    <citation type="journal article" date="2019" name="Int. J. Syst. Evol. Microbiol.">
        <title>The Global Catalogue of Microorganisms (GCM) 10K type strain sequencing project: providing services to taxonomists for standard genome sequencing and annotation.</title>
        <authorList>
            <consortium name="The Broad Institute Genomics Platform"/>
            <consortium name="The Broad Institute Genome Sequencing Center for Infectious Disease"/>
            <person name="Wu L."/>
            <person name="Ma J."/>
        </authorList>
    </citation>
    <scope>NUCLEOTIDE SEQUENCE [LARGE SCALE GENOMIC DNA]</scope>
    <source>
        <strain evidence="10">KCTC 23299</strain>
    </source>
</reference>
<evidence type="ECO:0000256" key="5">
    <source>
        <dbReference type="ARBA" id="ARBA00023237"/>
    </source>
</evidence>
<keyword evidence="4" id="KW-0472">Membrane</keyword>
<dbReference type="PROSITE" id="PS51257">
    <property type="entry name" value="PROKAR_LIPOPROTEIN"/>
    <property type="match status" value="1"/>
</dbReference>
<protein>
    <submittedName>
        <fullName evidence="9">RagB/SusD family nutrient uptake outer membrane protein</fullName>
    </submittedName>
</protein>
<name>A0ABW6A6Z3_9BACT</name>